<gene>
    <name evidence="2" type="ORF">HTAM1171_LOCUS3580</name>
</gene>
<proteinExistence type="predicted"/>
<sequence>MFLLQHASPSSSSSTTRTYGRKSKASMTLVRVLLVYSFSSLAALVSAAFLPSHHRAASLSVIGSGGEDDNASSMALFSSPPGGAGRAKARRTLKKRRKRKKDVATNEKDDFPWDTADIRPLVRSSRIEAGEDYWIDEEDLKKSLERDEAIANRKAMEGEIPKEKLRTEVVAPYKQNWIGLFSVGIVTLAVIINKFPELLQTPVIPIPDL</sequence>
<protein>
    <submittedName>
        <fullName evidence="2">Uncharacterized protein</fullName>
    </submittedName>
</protein>
<evidence type="ECO:0000313" key="2">
    <source>
        <dbReference type="EMBL" id="CAD9480755.1"/>
    </source>
</evidence>
<dbReference type="EMBL" id="HBGV01005922">
    <property type="protein sequence ID" value="CAD9480755.1"/>
    <property type="molecule type" value="Transcribed_RNA"/>
</dbReference>
<accession>A0A7S2H545</accession>
<reference evidence="2" key="1">
    <citation type="submission" date="2021-01" db="EMBL/GenBank/DDBJ databases">
        <authorList>
            <person name="Corre E."/>
            <person name="Pelletier E."/>
            <person name="Niang G."/>
            <person name="Scheremetjew M."/>
            <person name="Finn R."/>
            <person name="Kale V."/>
            <person name="Holt S."/>
            <person name="Cochrane G."/>
            <person name="Meng A."/>
            <person name="Brown T."/>
            <person name="Cohen L."/>
        </authorList>
    </citation>
    <scope>NUCLEOTIDE SEQUENCE</scope>
    <source>
        <strain evidence="2">CCMP826</strain>
    </source>
</reference>
<feature type="region of interest" description="Disordered" evidence="1">
    <location>
        <begin position="1"/>
        <end position="20"/>
    </location>
</feature>
<dbReference type="AlphaFoldDB" id="A0A7S2H545"/>
<feature type="compositionally biased region" description="Basic residues" evidence="1">
    <location>
        <begin position="87"/>
        <end position="101"/>
    </location>
</feature>
<name>A0A7S2H545_9STRA</name>
<organism evidence="2">
    <name type="scientific">Helicotheca tamesis</name>
    <dbReference type="NCBI Taxonomy" id="374047"/>
    <lineage>
        <taxon>Eukaryota</taxon>
        <taxon>Sar</taxon>
        <taxon>Stramenopiles</taxon>
        <taxon>Ochrophyta</taxon>
        <taxon>Bacillariophyta</taxon>
        <taxon>Mediophyceae</taxon>
        <taxon>Lithodesmiophycidae</taxon>
        <taxon>Lithodesmiales</taxon>
        <taxon>Lithodesmiaceae</taxon>
        <taxon>Helicotheca</taxon>
    </lineage>
</organism>
<evidence type="ECO:0000256" key="1">
    <source>
        <dbReference type="SAM" id="MobiDB-lite"/>
    </source>
</evidence>
<feature type="region of interest" description="Disordered" evidence="1">
    <location>
        <begin position="75"/>
        <end position="106"/>
    </location>
</feature>